<dbReference type="InterPro" id="IPR011990">
    <property type="entry name" value="TPR-like_helical_dom_sf"/>
</dbReference>
<dbReference type="Gene3D" id="1.25.40.10">
    <property type="entry name" value="Tetratricopeptide repeat domain"/>
    <property type="match status" value="1"/>
</dbReference>
<dbReference type="Proteomes" id="UP000294824">
    <property type="component" value="Unassembled WGS sequence"/>
</dbReference>
<feature type="domain" description="CHAT" evidence="3">
    <location>
        <begin position="552"/>
        <end position="807"/>
    </location>
</feature>
<dbReference type="PROSITE" id="PS50005">
    <property type="entry name" value="TPR"/>
    <property type="match status" value="1"/>
</dbReference>
<evidence type="ECO:0000259" key="3">
    <source>
        <dbReference type="Pfam" id="PF12770"/>
    </source>
</evidence>
<dbReference type="InterPro" id="IPR019734">
    <property type="entry name" value="TPR_rpt"/>
</dbReference>
<dbReference type="Pfam" id="PF12770">
    <property type="entry name" value="CHAT"/>
    <property type="match status" value="1"/>
</dbReference>
<name>A0A4R8MCT0_9FLAO</name>
<comment type="caution">
    <text evidence="4">The sequence shown here is derived from an EMBL/GenBank/DDBJ whole genome shotgun (WGS) entry which is preliminary data.</text>
</comment>
<keyword evidence="2" id="KW-0812">Transmembrane</keyword>
<protein>
    <submittedName>
        <fullName evidence="4">CHAT domain-containing protein</fullName>
    </submittedName>
</protein>
<dbReference type="PANTHER" id="PTHR10098:SF108">
    <property type="entry name" value="TETRATRICOPEPTIDE REPEAT PROTEIN 28"/>
    <property type="match status" value="1"/>
</dbReference>
<dbReference type="EMBL" id="SORL01000008">
    <property type="protein sequence ID" value="TDY62102.1"/>
    <property type="molecule type" value="Genomic_DNA"/>
</dbReference>
<dbReference type="InterPro" id="IPR024983">
    <property type="entry name" value="CHAT_dom"/>
</dbReference>
<reference evidence="4 5" key="1">
    <citation type="submission" date="2019-03" db="EMBL/GenBank/DDBJ databases">
        <title>Genomic Encyclopedia of Type Strains, Phase III (KMG-III): the genomes of soil and plant-associated and newly described type strains.</title>
        <authorList>
            <person name="Whitman W."/>
        </authorList>
    </citation>
    <scope>NUCLEOTIDE SEQUENCE [LARGE SCALE GENOMIC DNA]</scope>
    <source>
        <strain evidence="4 5">CECT 8301</strain>
    </source>
</reference>
<dbReference type="RefSeq" id="WP_133967374.1">
    <property type="nucleotide sequence ID" value="NZ_SORL01000008.1"/>
</dbReference>
<feature type="transmembrane region" description="Helical" evidence="2">
    <location>
        <begin position="816"/>
        <end position="835"/>
    </location>
</feature>
<feature type="repeat" description="TPR" evidence="1">
    <location>
        <begin position="149"/>
        <end position="182"/>
    </location>
</feature>
<sequence>MKTISFLLFLITSLSFSQNLEETIYLAAETFIEAPSSNTLRILNKKEETFKRQVKSKDEQLALVFLQTHKGFYLFQESELSKAISTYEDALKRYNSNELSLISDFDIIENCLNPLGTLYTKTSDFTNALNTINQYIYLAKNNKNSSHQISGFINLAKLYYTLSKHETAISTVEEGLKIKPITELQKTRLLQIKTECLAALNQFNNTSIKDSDRNNYLFHLKNKSFKQAFIAFSSYKKNQLKQGATKRKIAQLDIEEAQLHYLLKQPNEAIKSLHVAIKTLLPTHNSNNLPNKNQLFADNTFIDIFDMYAEIETNPKITLESLDLSFYVSKLMQNGWTSQETKILNETNNRIRSEKSIDILYDTYAKTKNKTLLKTALEYAENSKSSVLKTIFLKKKRLQHFPNDSLLIEEFQLLKTQEQLTSLLVKEDLSASQINNLSSKLSSISIQLKKLNSKISKKHPNTNKPFNFNNLTSKLKKDNAVLIEYFYGKNSIYQFIISEQDINLNRIHFTLDIKQQVSNFINLFNKASTINNDIQNYTTQAFEVYKLLNLDKAPSSKNIIIIPDGLINFIPFEALLTNKTKTTLYSKMPFLIKKQNVVYNSSTVVYLNESIKQNTNTVLGFFPVFENETQALTYSVKESEAIEKHMSSKLFMKAKASKSNFFTNAPNYNVIHLSTHASSGDFVTSSNLSFFDDTLFLNELYSLDLNPNLVVLSACETGIGKLYKGEGAMSIARGFQYAGAQNILFSLWQINDLSTAQIMESFYKNYSTSQSAYTANQASKISYIKNESINNSKKSPYYWSAFVYYGDLTEVKSQNFTIYVCIGIFIVLFIVLLAMKLKRK</sequence>
<dbReference type="AlphaFoldDB" id="A0A4R8MCT0"/>
<evidence type="ECO:0000256" key="1">
    <source>
        <dbReference type="PROSITE-ProRule" id="PRU00339"/>
    </source>
</evidence>
<keyword evidence="1" id="KW-0802">TPR repeat</keyword>
<gene>
    <name evidence="4" type="ORF">DFQ06_1919</name>
</gene>
<organism evidence="4 5">
    <name type="scientific">Algibacter lectus</name>
    <dbReference type="NCBI Taxonomy" id="221126"/>
    <lineage>
        <taxon>Bacteria</taxon>
        <taxon>Pseudomonadati</taxon>
        <taxon>Bacteroidota</taxon>
        <taxon>Flavobacteriia</taxon>
        <taxon>Flavobacteriales</taxon>
        <taxon>Flavobacteriaceae</taxon>
        <taxon>Algibacter</taxon>
    </lineage>
</organism>
<dbReference type="PANTHER" id="PTHR10098">
    <property type="entry name" value="RAPSYN-RELATED"/>
    <property type="match status" value="1"/>
</dbReference>
<evidence type="ECO:0000313" key="5">
    <source>
        <dbReference type="Proteomes" id="UP000294824"/>
    </source>
</evidence>
<proteinExistence type="predicted"/>
<dbReference type="SMART" id="SM00028">
    <property type="entry name" value="TPR"/>
    <property type="match status" value="3"/>
</dbReference>
<evidence type="ECO:0000256" key="2">
    <source>
        <dbReference type="SAM" id="Phobius"/>
    </source>
</evidence>
<keyword evidence="5" id="KW-1185">Reference proteome</keyword>
<keyword evidence="2" id="KW-0472">Membrane</keyword>
<keyword evidence="2" id="KW-1133">Transmembrane helix</keyword>
<dbReference type="SUPFAM" id="SSF48452">
    <property type="entry name" value="TPR-like"/>
    <property type="match status" value="1"/>
</dbReference>
<accession>A0A4R8MCT0</accession>
<evidence type="ECO:0000313" key="4">
    <source>
        <dbReference type="EMBL" id="TDY62102.1"/>
    </source>
</evidence>